<dbReference type="InParanoid" id="A0A0V1BSD0"/>
<evidence type="ECO:0000313" key="1">
    <source>
        <dbReference type="EMBL" id="KRY39894.1"/>
    </source>
</evidence>
<dbReference type="OrthoDB" id="10542415at2759"/>
<reference evidence="1 2" key="1">
    <citation type="submission" date="2015-01" db="EMBL/GenBank/DDBJ databases">
        <title>Evolution of Trichinella species and genotypes.</title>
        <authorList>
            <person name="Korhonen P.K."/>
            <person name="Edoardo P."/>
            <person name="Giuseppe L.R."/>
            <person name="Gasser R.B."/>
        </authorList>
    </citation>
    <scope>NUCLEOTIDE SEQUENCE [LARGE SCALE GENOMIC DNA]</scope>
    <source>
        <strain evidence="1">ISS3</strain>
    </source>
</reference>
<accession>A0A0V1BSD0</accession>
<dbReference type="EMBL" id="JYDH01000015">
    <property type="protein sequence ID" value="KRY39894.1"/>
    <property type="molecule type" value="Genomic_DNA"/>
</dbReference>
<sequence length="112" mass="12988">MHDHAERRCIIPKKALLDVIISSFRYSKKMNTLLTKFLSLCKCIQNSDEGKRSIENKSLLKQHSQQLKSQQLFEKKKALKFMKQQVLFYGSKLSCQIVLTKSSTDLKALLQL</sequence>
<dbReference type="AlphaFoldDB" id="A0A0V1BSD0"/>
<comment type="caution">
    <text evidence="1">The sequence shown here is derived from an EMBL/GenBank/DDBJ whole genome shotgun (WGS) entry which is preliminary data.</text>
</comment>
<gene>
    <name evidence="1" type="ORF">T01_13837</name>
</gene>
<keyword evidence="2" id="KW-1185">Reference proteome</keyword>
<evidence type="ECO:0000313" key="2">
    <source>
        <dbReference type="Proteomes" id="UP000054776"/>
    </source>
</evidence>
<protein>
    <submittedName>
        <fullName evidence="1">Uncharacterized protein</fullName>
    </submittedName>
</protein>
<dbReference type="Proteomes" id="UP000054776">
    <property type="component" value="Unassembled WGS sequence"/>
</dbReference>
<organism evidence="1 2">
    <name type="scientific">Trichinella spiralis</name>
    <name type="common">Trichina worm</name>
    <dbReference type="NCBI Taxonomy" id="6334"/>
    <lineage>
        <taxon>Eukaryota</taxon>
        <taxon>Metazoa</taxon>
        <taxon>Ecdysozoa</taxon>
        <taxon>Nematoda</taxon>
        <taxon>Enoplea</taxon>
        <taxon>Dorylaimia</taxon>
        <taxon>Trichinellida</taxon>
        <taxon>Trichinellidae</taxon>
        <taxon>Trichinella</taxon>
    </lineage>
</organism>
<name>A0A0V1BSD0_TRISP</name>
<proteinExistence type="predicted"/>